<gene>
    <name evidence="1" type="ORF">R2X38_13470</name>
</gene>
<dbReference type="EMBL" id="JAWJZI010000004">
    <property type="protein sequence ID" value="MDV5170006.1"/>
    <property type="molecule type" value="Genomic_DNA"/>
</dbReference>
<keyword evidence="2" id="KW-1185">Reference proteome</keyword>
<protein>
    <recommendedName>
        <fullName evidence="3">DUF3604 domain-containing protein</fullName>
    </recommendedName>
</protein>
<accession>A0ABU3ZIR4</accession>
<dbReference type="RefSeq" id="WP_317522773.1">
    <property type="nucleotide sequence ID" value="NZ_JAWJZI010000004.1"/>
</dbReference>
<evidence type="ECO:0000313" key="2">
    <source>
        <dbReference type="Proteomes" id="UP001186452"/>
    </source>
</evidence>
<dbReference type="Gene3D" id="3.20.20.140">
    <property type="entry name" value="Metal-dependent hydrolases"/>
    <property type="match status" value="1"/>
</dbReference>
<evidence type="ECO:0008006" key="3">
    <source>
        <dbReference type="Google" id="ProtNLM"/>
    </source>
</evidence>
<proteinExistence type="predicted"/>
<dbReference type="SUPFAM" id="SSF89550">
    <property type="entry name" value="PHP domain-like"/>
    <property type="match status" value="1"/>
</dbReference>
<name>A0ABU3ZIR4_9GAMM</name>
<evidence type="ECO:0000313" key="1">
    <source>
        <dbReference type="EMBL" id="MDV5170006.1"/>
    </source>
</evidence>
<dbReference type="Proteomes" id="UP001186452">
    <property type="component" value="Unassembled WGS sequence"/>
</dbReference>
<organism evidence="1 2">
    <name type="scientific">Photobacterium rosenbergii</name>
    <dbReference type="NCBI Taxonomy" id="294936"/>
    <lineage>
        <taxon>Bacteria</taxon>
        <taxon>Pseudomonadati</taxon>
        <taxon>Pseudomonadota</taxon>
        <taxon>Gammaproteobacteria</taxon>
        <taxon>Vibrionales</taxon>
        <taxon>Vibrionaceae</taxon>
        <taxon>Photobacterium</taxon>
    </lineage>
</organism>
<sequence>MKKFWGDFHTNMHKNHMDDFDQWVDFAKTMVDFWGPVYYPYRGIPVCEGFRAEGLEPIEETLDAWKVVNDKSQRDDFIIYPSYEWQGNGADGDHNVFFSEFDEDIYLPNTYAELCDILSNKNAIALPHHPGYKPGHRGKNWETHNEKVSPVVEIYSSHGSSEASDADIPLNVHMHMGPRGEEGTVYWALKQGVKTGIIASGDNHKYPAIAGNGYFAVYCEEYDRNAILEAMRNRHTYGVTRSKMDVHFDVNGAIMGSEINAQANNVANIRVEGTNAIKAIEVVRNGICEHTYNYHPIRTLPEAGTVKFKFELELGWGPDRRLFKDICEKWWDVRIHTEGKFHSFQPLWTSPGSDVELLDEQTLTGRIITRKEDDGNGKLSQKNYLTPYIQNQSVIIEIEDDIDNDVVFEIDELSYRIPVRKLLTQSILEAKEEQVAKLLKESFDFDSYYREDPWWHNAYKFVIHKASLDSKYTVEEQYDLGDLERDTDNLMIKVIQYNGDIAWTSPVYINK</sequence>
<dbReference type="InterPro" id="IPR016195">
    <property type="entry name" value="Pol/histidinol_Pase-like"/>
</dbReference>
<reference evidence="1 2" key="1">
    <citation type="submission" date="2023-10" db="EMBL/GenBank/DDBJ databases">
        <title>Marine bacteria isolated from horseshoe crab.</title>
        <authorList>
            <person name="Cheng T.H."/>
        </authorList>
    </citation>
    <scope>NUCLEOTIDE SEQUENCE [LARGE SCALE GENOMIC DNA]</scope>
    <source>
        <strain evidence="1 2">HSC6</strain>
    </source>
</reference>
<comment type="caution">
    <text evidence="1">The sequence shown here is derived from an EMBL/GenBank/DDBJ whole genome shotgun (WGS) entry which is preliminary data.</text>
</comment>